<dbReference type="OMA" id="THLMKSH"/>
<evidence type="ECO:0000313" key="4">
    <source>
        <dbReference type="Proteomes" id="UP000215914"/>
    </source>
</evidence>
<dbReference type="EMBL" id="MNCJ02000322">
    <property type="protein sequence ID" value="KAF5798357.1"/>
    <property type="molecule type" value="Genomic_DNA"/>
</dbReference>
<dbReference type="InParanoid" id="A0A251UBG8"/>
<dbReference type="GO" id="GO:0016787">
    <property type="term" value="F:hydrolase activity"/>
    <property type="evidence" value="ECO:0007669"/>
    <property type="project" value="UniProtKB-KW"/>
</dbReference>
<dbReference type="STRING" id="4232.A0A251UBG8"/>
<keyword evidence="2" id="KW-0547">Nucleotide-binding</keyword>
<accession>A0A251UBG8</accession>
<dbReference type="Gramene" id="mRNA:HanXRQr2_Chr07g0291941">
    <property type="protein sequence ID" value="mRNA:HanXRQr2_Chr07g0291941"/>
    <property type="gene ID" value="HanXRQr2_Chr07g0291941"/>
</dbReference>
<dbReference type="GO" id="GO:0003724">
    <property type="term" value="F:RNA helicase activity"/>
    <property type="evidence" value="ECO:0007669"/>
    <property type="project" value="UniProtKB-EC"/>
</dbReference>
<gene>
    <name evidence="3" type="ORF">HannXRQ_Chr07g0189411</name>
    <name evidence="2" type="ORF">HanXRQr2_Chr07g0291941</name>
</gene>
<dbReference type="GO" id="GO:0003723">
    <property type="term" value="F:RNA binding"/>
    <property type="evidence" value="ECO:0007669"/>
    <property type="project" value="UniProtKB-KW"/>
</dbReference>
<keyword evidence="2" id="KW-0347">Helicase</keyword>
<name>A0A251UBG8_HELAN</name>
<reference evidence="2" key="3">
    <citation type="submission" date="2020-06" db="EMBL/GenBank/DDBJ databases">
        <title>Helianthus annuus Genome sequencing and assembly Release 2.</title>
        <authorList>
            <person name="Gouzy J."/>
            <person name="Langlade N."/>
            <person name="Munos S."/>
        </authorList>
    </citation>
    <scope>NUCLEOTIDE SEQUENCE</scope>
    <source>
        <tissue evidence="2">Leaves</tissue>
    </source>
</reference>
<protein>
    <submittedName>
        <fullName evidence="3">Putative P-loop containing nucleoside triphosphate hydrolase</fullName>
    </submittedName>
    <submittedName>
        <fullName evidence="2">RNA helicase</fullName>
        <ecNumber evidence="2">3.6.4.13</ecNumber>
    </submittedName>
</protein>
<evidence type="ECO:0000313" key="2">
    <source>
        <dbReference type="EMBL" id="KAF5798357.1"/>
    </source>
</evidence>
<organism evidence="3 4">
    <name type="scientific">Helianthus annuus</name>
    <name type="common">Common sunflower</name>
    <dbReference type="NCBI Taxonomy" id="4232"/>
    <lineage>
        <taxon>Eukaryota</taxon>
        <taxon>Viridiplantae</taxon>
        <taxon>Streptophyta</taxon>
        <taxon>Embryophyta</taxon>
        <taxon>Tracheophyta</taxon>
        <taxon>Spermatophyta</taxon>
        <taxon>Magnoliopsida</taxon>
        <taxon>eudicotyledons</taxon>
        <taxon>Gunneridae</taxon>
        <taxon>Pentapetalae</taxon>
        <taxon>asterids</taxon>
        <taxon>campanulids</taxon>
        <taxon>Asterales</taxon>
        <taxon>Asteraceae</taxon>
        <taxon>Asteroideae</taxon>
        <taxon>Heliantheae alliance</taxon>
        <taxon>Heliantheae</taxon>
        <taxon>Helianthus</taxon>
    </lineage>
</organism>
<keyword evidence="3" id="KW-0378">Hydrolase</keyword>
<keyword evidence="4" id="KW-1185">Reference proteome</keyword>
<proteinExistence type="predicted"/>
<dbReference type="EC" id="3.6.4.13" evidence="2"/>
<evidence type="ECO:0000313" key="3">
    <source>
        <dbReference type="EMBL" id="OTG20112.1"/>
    </source>
</evidence>
<dbReference type="PANTHER" id="PTHR47958">
    <property type="entry name" value="ATP-DEPENDENT RNA HELICASE DBP3"/>
    <property type="match status" value="1"/>
</dbReference>
<keyword evidence="1" id="KW-0694">RNA-binding</keyword>
<dbReference type="SUPFAM" id="SSF52540">
    <property type="entry name" value="P-loop containing nucleoside triphosphate hydrolases"/>
    <property type="match status" value="1"/>
</dbReference>
<dbReference type="Proteomes" id="UP000215914">
    <property type="component" value="Chromosome 7"/>
</dbReference>
<dbReference type="InterPro" id="IPR027417">
    <property type="entry name" value="P-loop_NTPase"/>
</dbReference>
<dbReference type="Gene3D" id="3.40.50.300">
    <property type="entry name" value="P-loop containing nucleotide triphosphate hydrolases"/>
    <property type="match status" value="2"/>
</dbReference>
<dbReference type="EMBL" id="CM007896">
    <property type="protein sequence ID" value="OTG20112.1"/>
    <property type="molecule type" value="Genomic_DNA"/>
</dbReference>
<sequence>MRVLGDYLRVKVHTCVDRTSVRENQHILSVGVHVMFVLDEVDEMLLSGLKDQIYDIFQLLPSKVQVDVFSAAMPPELLLLEITIKFMNKPFYVNVEKEDWKLETLCDLYETLAITQTGRKVDWLTHLMKSHDHTVSATHGEITKKWRPRN</sequence>
<evidence type="ECO:0000256" key="1">
    <source>
        <dbReference type="ARBA" id="ARBA00022884"/>
    </source>
</evidence>
<dbReference type="AlphaFoldDB" id="A0A251UBG8"/>
<keyword evidence="2" id="KW-0067">ATP-binding</keyword>
<reference evidence="3" key="2">
    <citation type="submission" date="2017-02" db="EMBL/GenBank/DDBJ databases">
        <title>Sunflower complete genome.</title>
        <authorList>
            <person name="Langlade N."/>
            <person name="Munos S."/>
        </authorList>
    </citation>
    <scope>NUCLEOTIDE SEQUENCE [LARGE SCALE GENOMIC DNA]</scope>
    <source>
        <tissue evidence="3">Leaves</tissue>
    </source>
</reference>
<reference evidence="2 4" key="1">
    <citation type="journal article" date="2017" name="Nature">
        <title>The sunflower genome provides insights into oil metabolism, flowering and Asterid evolution.</title>
        <authorList>
            <person name="Badouin H."/>
            <person name="Gouzy J."/>
            <person name="Grassa C.J."/>
            <person name="Murat F."/>
            <person name="Staton S.E."/>
            <person name="Cottret L."/>
            <person name="Lelandais-Briere C."/>
            <person name="Owens G.L."/>
            <person name="Carrere S."/>
            <person name="Mayjonade B."/>
            <person name="Legrand L."/>
            <person name="Gill N."/>
            <person name="Kane N.C."/>
            <person name="Bowers J.E."/>
            <person name="Hubner S."/>
            <person name="Bellec A."/>
            <person name="Berard A."/>
            <person name="Berges H."/>
            <person name="Blanchet N."/>
            <person name="Boniface M.C."/>
            <person name="Brunel D."/>
            <person name="Catrice O."/>
            <person name="Chaidir N."/>
            <person name="Claudel C."/>
            <person name="Donnadieu C."/>
            <person name="Faraut T."/>
            <person name="Fievet G."/>
            <person name="Helmstetter N."/>
            <person name="King M."/>
            <person name="Knapp S.J."/>
            <person name="Lai Z."/>
            <person name="Le Paslier M.C."/>
            <person name="Lippi Y."/>
            <person name="Lorenzon L."/>
            <person name="Mandel J.R."/>
            <person name="Marage G."/>
            <person name="Marchand G."/>
            <person name="Marquand E."/>
            <person name="Bret-Mestries E."/>
            <person name="Morien E."/>
            <person name="Nambeesan S."/>
            <person name="Nguyen T."/>
            <person name="Pegot-Espagnet P."/>
            <person name="Pouilly N."/>
            <person name="Raftis F."/>
            <person name="Sallet E."/>
            <person name="Schiex T."/>
            <person name="Thomas J."/>
            <person name="Vandecasteele C."/>
            <person name="Vares D."/>
            <person name="Vear F."/>
            <person name="Vautrin S."/>
            <person name="Crespi M."/>
            <person name="Mangin B."/>
            <person name="Burke J.M."/>
            <person name="Salse J."/>
            <person name="Munos S."/>
            <person name="Vincourt P."/>
            <person name="Rieseberg L.H."/>
            <person name="Langlade N.B."/>
        </authorList>
    </citation>
    <scope>NUCLEOTIDE SEQUENCE [LARGE SCALE GENOMIC DNA]</scope>
    <source>
        <strain evidence="4">cv. SF193</strain>
        <tissue evidence="2">Leaves</tissue>
    </source>
</reference>